<proteinExistence type="predicted"/>
<feature type="region of interest" description="Disordered" evidence="1">
    <location>
        <begin position="269"/>
        <end position="290"/>
    </location>
</feature>
<name>A0ABQ9H2X8_9NEOP</name>
<dbReference type="EMBL" id="JARBHB010000007">
    <property type="protein sequence ID" value="KAJ8878526.1"/>
    <property type="molecule type" value="Genomic_DNA"/>
</dbReference>
<evidence type="ECO:0000256" key="1">
    <source>
        <dbReference type="SAM" id="MobiDB-lite"/>
    </source>
</evidence>
<evidence type="ECO:0000313" key="2">
    <source>
        <dbReference type="EMBL" id="KAJ8878526.1"/>
    </source>
</evidence>
<dbReference type="Proteomes" id="UP001159363">
    <property type="component" value="Chromosome 6"/>
</dbReference>
<comment type="caution">
    <text evidence="2">The sequence shown here is derived from an EMBL/GenBank/DDBJ whole genome shotgun (WGS) entry which is preliminary data.</text>
</comment>
<protein>
    <submittedName>
        <fullName evidence="2">Uncharacterized protein</fullName>
    </submittedName>
</protein>
<gene>
    <name evidence="2" type="ORF">PR048_019104</name>
</gene>
<organism evidence="2 3">
    <name type="scientific">Dryococelus australis</name>
    <dbReference type="NCBI Taxonomy" id="614101"/>
    <lineage>
        <taxon>Eukaryota</taxon>
        <taxon>Metazoa</taxon>
        <taxon>Ecdysozoa</taxon>
        <taxon>Arthropoda</taxon>
        <taxon>Hexapoda</taxon>
        <taxon>Insecta</taxon>
        <taxon>Pterygota</taxon>
        <taxon>Neoptera</taxon>
        <taxon>Polyneoptera</taxon>
        <taxon>Phasmatodea</taxon>
        <taxon>Verophasmatodea</taxon>
        <taxon>Anareolatae</taxon>
        <taxon>Phasmatidae</taxon>
        <taxon>Eurycanthinae</taxon>
        <taxon>Dryococelus</taxon>
    </lineage>
</organism>
<accession>A0ABQ9H2X8</accession>
<feature type="compositionally biased region" description="Polar residues" evidence="1">
    <location>
        <begin position="269"/>
        <end position="278"/>
    </location>
</feature>
<reference evidence="2 3" key="1">
    <citation type="submission" date="2023-02" db="EMBL/GenBank/DDBJ databases">
        <title>LHISI_Scaffold_Assembly.</title>
        <authorList>
            <person name="Stuart O.P."/>
            <person name="Cleave R."/>
            <person name="Magrath M.J.L."/>
            <person name="Mikheyev A.S."/>
        </authorList>
    </citation>
    <scope>NUCLEOTIDE SEQUENCE [LARGE SCALE GENOMIC DNA]</scope>
    <source>
        <strain evidence="2">Daus_M_001</strain>
        <tissue evidence="2">Leg muscle</tissue>
    </source>
</reference>
<evidence type="ECO:0000313" key="3">
    <source>
        <dbReference type="Proteomes" id="UP001159363"/>
    </source>
</evidence>
<feature type="region of interest" description="Disordered" evidence="1">
    <location>
        <begin position="403"/>
        <end position="434"/>
    </location>
</feature>
<keyword evidence="3" id="KW-1185">Reference proteome</keyword>
<sequence>MEFGLEELWWDFYCSDTLLSLLLLPKRSWEGYPVVNDPLYNHTVFGPEKGRGGNIGKSDEDLIRDLINIHNAENWLGMDGDSELSMFKPLKSDLEDGKGMFCFVCHIQFVKQTPGRVNIPLFPLLREKERGRFGKRLTTDVFSTDSSEVRFWDKGVQRRSWSLPGRHVVTSPVRHIGMVSLLISHHGKPDLIPSRVTPDFRLWESCRMMPLVGGFTLGSRVSPALSVRHRSVLTVLHPRLLSRPQCYGESVPRSSPGIIRGHAENIFNAQPLNEPNDSSHLKNTKHVREKRDIPKKTHYSIIRHDSHMRKSERCPAGNQTWFSLDGVALECKGGGTGVTRENLPASSIVQHVPHMRKSGSEPAGNLAWFTVMGGERPSHCATAAPNEILALIMCVVNGPAGGSEASLADEDGDMSREASPCEEALEGDASLSAPEPTPVTLQVDAGSQCRTKVTVATQTGHEAPDLSFNGEKMTTDPHCYECKVRYRDPKPKDLVMYLHAWKYKLRASLITDTSMMQHDGHTRVCPGLVYRHTDSWLRRPGNIFGGGGGGGRCGPTGLRYLVMALGARHCPSSVNVGRVDCSVSGLRGGRPRA</sequence>